<dbReference type="Proteomes" id="UP000198949">
    <property type="component" value="Unassembled WGS sequence"/>
</dbReference>
<accession>A0A1G6SWR5</accession>
<sequence>MAANTSKTARASVKAGQKGGAAGGLNVLGEFKYLIPLNNGKHVYLRNLTDGKTLHLATGSEAFTEAIKALAAAGHGEKIKAEIEGLAAKLPAEQGWDTTLKALVEADVFAAEAVAA</sequence>
<organism evidence="1 2">
    <name type="scientific">Glycomyces harbinensis</name>
    <dbReference type="NCBI Taxonomy" id="58114"/>
    <lineage>
        <taxon>Bacteria</taxon>
        <taxon>Bacillati</taxon>
        <taxon>Actinomycetota</taxon>
        <taxon>Actinomycetes</taxon>
        <taxon>Glycomycetales</taxon>
        <taxon>Glycomycetaceae</taxon>
        <taxon>Glycomyces</taxon>
    </lineage>
</organism>
<proteinExistence type="predicted"/>
<dbReference type="OrthoDB" id="3295198at2"/>
<dbReference type="RefSeq" id="WP_091029595.1">
    <property type="nucleotide sequence ID" value="NZ_FNAD01000002.1"/>
</dbReference>
<evidence type="ECO:0000313" key="2">
    <source>
        <dbReference type="Proteomes" id="UP000198949"/>
    </source>
</evidence>
<protein>
    <submittedName>
        <fullName evidence="1">Uncharacterized protein</fullName>
    </submittedName>
</protein>
<keyword evidence="2" id="KW-1185">Reference proteome</keyword>
<reference evidence="2" key="1">
    <citation type="submission" date="2016-10" db="EMBL/GenBank/DDBJ databases">
        <authorList>
            <person name="Varghese N."/>
            <person name="Submissions S."/>
        </authorList>
    </citation>
    <scope>NUCLEOTIDE SEQUENCE [LARGE SCALE GENOMIC DNA]</scope>
    <source>
        <strain evidence="2">CGMCC 4.3516</strain>
    </source>
</reference>
<evidence type="ECO:0000313" key="1">
    <source>
        <dbReference type="EMBL" id="SDD20686.1"/>
    </source>
</evidence>
<gene>
    <name evidence="1" type="ORF">SAMN05216270_102314</name>
</gene>
<dbReference type="AlphaFoldDB" id="A0A1G6SWR5"/>
<name>A0A1G6SWR5_9ACTN</name>
<dbReference type="EMBL" id="FNAD01000002">
    <property type="protein sequence ID" value="SDD20686.1"/>
    <property type="molecule type" value="Genomic_DNA"/>
</dbReference>